<evidence type="ECO:0000256" key="5">
    <source>
        <dbReference type="PROSITE-ProRule" id="PRU00108"/>
    </source>
</evidence>
<evidence type="ECO:0008006" key="11">
    <source>
        <dbReference type="Google" id="ProtNLM"/>
    </source>
</evidence>
<evidence type="ECO:0000256" key="2">
    <source>
        <dbReference type="ARBA" id="ARBA00023155"/>
    </source>
</evidence>
<dbReference type="GO" id="GO:0003677">
    <property type="term" value="F:DNA binding"/>
    <property type="evidence" value="ECO:0007669"/>
    <property type="project" value="UniProtKB-UniRule"/>
</dbReference>
<evidence type="ECO:0000313" key="9">
    <source>
        <dbReference type="EMBL" id="OXV09200.1"/>
    </source>
</evidence>
<evidence type="ECO:0000313" key="10">
    <source>
        <dbReference type="Proteomes" id="UP000243515"/>
    </source>
</evidence>
<dbReference type="SMART" id="SM00389">
    <property type="entry name" value="HOX"/>
    <property type="match status" value="1"/>
</dbReference>
<feature type="region of interest" description="Disordered" evidence="6">
    <location>
        <begin position="351"/>
        <end position="373"/>
    </location>
</feature>
<dbReference type="Pfam" id="PF05920">
    <property type="entry name" value="Homeobox_KN"/>
    <property type="match status" value="1"/>
</dbReference>
<dbReference type="SUPFAM" id="SSF46689">
    <property type="entry name" value="Homeodomain-like"/>
    <property type="match status" value="1"/>
</dbReference>
<evidence type="ECO:0000256" key="1">
    <source>
        <dbReference type="ARBA" id="ARBA00023125"/>
    </source>
</evidence>
<keyword evidence="1 5" id="KW-0238">DNA-binding</keyword>
<dbReference type="EMBL" id="NPHW01003654">
    <property type="protein sequence ID" value="OXV09200.1"/>
    <property type="molecule type" value="Genomic_DNA"/>
</dbReference>
<keyword evidence="4" id="KW-0862">Zinc</keyword>
<evidence type="ECO:0000259" key="8">
    <source>
        <dbReference type="PROSITE" id="PS50157"/>
    </source>
</evidence>
<feature type="domain" description="Homeobox" evidence="7">
    <location>
        <begin position="167"/>
        <end position="230"/>
    </location>
</feature>
<feature type="DNA-binding region" description="Homeobox" evidence="5">
    <location>
        <begin position="169"/>
        <end position="231"/>
    </location>
</feature>
<keyword evidence="4" id="KW-0479">Metal-binding</keyword>
<dbReference type="GO" id="GO:0006355">
    <property type="term" value="P:regulation of DNA-templated transcription"/>
    <property type="evidence" value="ECO:0007669"/>
    <property type="project" value="InterPro"/>
</dbReference>
<dbReference type="GO" id="GO:0005634">
    <property type="term" value="C:nucleus"/>
    <property type="evidence" value="ECO:0007669"/>
    <property type="project" value="UniProtKB-SubCell"/>
</dbReference>
<sequence>MEYFDFDEASFASQAQEDDVASDCLEVDEVDAAANYESLFFDKTFELPTALSPGATQQWAEERAADSALGPLDGGNYPMFRAKEPCDFCKRTGLDCFIIQRGVLENGCTCCVSLYRECSFTHAKAPGKFLDTLHPVTEDVDIPTGGLTGKRALKSLGSTANFDDPEGRARKSGARFSREAVRILKAWLTEHSQHPYPTEEENDELQEQTGLKRIQVCNWLANARRRGKVRRATGAVSPHPAGVIPEPPPLGVDLSLMTPLERWKNSPPEHEAAATSAIIRAMANPPFEASSQRQSQPGHVRSLSRQTGSSNDSSYKSLFQTSSVTSAETENQSSVSDLSFTSVFSHQSPLGSFRSMDRKERRRRRKPSTPINVFNQQKVRSARIFQCTFCTDSFPAKYDWQRHEKSLHLALDKWTCAPQGGTITVNSRTFCAFCKEPSPDGYHLESHNYTACQEKTVQERTYYRKDHLNQHLRLMHNVKFHPWMDHWRSTTSEIQSRCGFCGRTFSTWKERVDHLAAHFKNGADMNQWQGDWGFEPFVQRLVENAIPPYLIGQERATLDPFKTASSLPSPGIGGSGDPASDNSQNLPIPEDANSFQRLQTELTAFIHRQVRAGIIPVDNVLQDEARKIVYGTDGPWNQTCADNPIWLSILKRDAGLETIPNSEHIQLENLGMQAPYAADGGLQHPPMETNPMARPIFKPLANNSDFQGANFLGSGFQSPNFNQVGFPSSAQSMPVSLAGSFSGSAGLLSSAHAPRPSSDWCSSVSASGLSSSTSITVPVDPLVQMGFDPNFLDELRDRYGELNHDDIEALNLEDFEVRGYGGQRNSGEGLDVTNQSLSMSGDISAPVSIPNSASAFEHTSEAGNSNPQHFAANSPYFGQSSFR</sequence>
<dbReference type="CDD" id="cd00086">
    <property type="entry name" value="homeodomain"/>
    <property type="match status" value="1"/>
</dbReference>
<accession>A0A232LYF3</accession>
<feature type="compositionally biased region" description="Polar residues" evidence="6">
    <location>
        <begin position="832"/>
        <end position="841"/>
    </location>
</feature>
<dbReference type="PROSITE" id="PS50071">
    <property type="entry name" value="HOMEOBOX_2"/>
    <property type="match status" value="1"/>
</dbReference>
<dbReference type="SMART" id="SM00355">
    <property type="entry name" value="ZnF_C2H2"/>
    <property type="match status" value="3"/>
</dbReference>
<comment type="caution">
    <text evidence="9">The sequence shown here is derived from an EMBL/GenBank/DDBJ whole genome shotgun (WGS) entry which is preliminary data.</text>
</comment>
<dbReference type="PROSITE" id="PS50157">
    <property type="entry name" value="ZINC_FINGER_C2H2_2"/>
    <property type="match status" value="1"/>
</dbReference>
<evidence type="ECO:0000256" key="3">
    <source>
        <dbReference type="ARBA" id="ARBA00023242"/>
    </source>
</evidence>
<dbReference type="OrthoDB" id="5399138at2759"/>
<dbReference type="Gene3D" id="1.10.10.60">
    <property type="entry name" value="Homeodomain-like"/>
    <property type="match status" value="1"/>
</dbReference>
<dbReference type="InterPro" id="IPR009057">
    <property type="entry name" value="Homeodomain-like_sf"/>
</dbReference>
<feature type="region of interest" description="Disordered" evidence="6">
    <location>
        <begin position="227"/>
        <end position="250"/>
    </location>
</feature>
<reference evidence="9 10" key="1">
    <citation type="journal article" date="2015" name="Environ. Microbiol.">
        <title>Metagenome sequence of Elaphomyces granulatus from sporocarp tissue reveals Ascomycota ectomycorrhizal fingerprints of genome expansion and a Proteobacteria-rich microbiome.</title>
        <authorList>
            <person name="Quandt C.A."/>
            <person name="Kohler A."/>
            <person name="Hesse C.N."/>
            <person name="Sharpton T.J."/>
            <person name="Martin F."/>
            <person name="Spatafora J.W."/>
        </authorList>
    </citation>
    <scope>NUCLEOTIDE SEQUENCE [LARGE SCALE GENOMIC DNA]</scope>
    <source>
        <strain evidence="9 10">OSC145934</strain>
    </source>
</reference>
<feature type="compositionally biased region" description="Polar residues" evidence="6">
    <location>
        <begin position="289"/>
        <end position="316"/>
    </location>
</feature>
<dbReference type="Proteomes" id="UP000243515">
    <property type="component" value="Unassembled WGS sequence"/>
</dbReference>
<feature type="region of interest" description="Disordered" evidence="6">
    <location>
        <begin position="562"/>
        <end position="584"/>
    </location>
</feature>
<protein>
    <recommendedName>
        <fullName evidence="11">Homeobox domain-containing protein</fullName>
    </recommendedName>
</protein>
<dbReference type="InterPro" id="IPR050224">
    <property type="entry name" value="TALE_homeobox"/>
</dbReference>
<evidence type="ECO:0000256" key="4">
    <source>
        <dbReference type="PROSITE-ProRule" id="PRU00042"/>
    </source>
</evidence>
<keyword evidence="2 5" id="KW-0371">Homeobox</keyword>
<dbReference type="InterPro" id="IPR008422">
    <property type="entry name" value="KN_HD"/>
</dbReference>
<keyword evidence="4" id="KW-0863">Zinc-finger</keyword>
<comment type="subcellular location">
    <subcellularLocation>
        <location evidence="5">Nucleus</location>
    </subcellularLocation>
</comment>
<keyword evidence="3 5" id="KW-0539">Nucleus</keyword>
<keyword evidence="10" id="KW-1185">Reference proteome</keyword>
<dbReference type="InterPro" id="IPR001356">
    <property type="entry name" value="HD"/>
</dbReference>
<feature type="region of interest" description="Disordered" evidence="6">
    <location>
        <begin position="287"/>
        <end position="316"/>
    </location>
</feature>
<dbReference type="PANTHER" id="PTHR11850">
    <property type="entry name" value="HOMEOBOX PROTEIN TRANSCRIPTION FACTORS"/>
    <property type="match status" value="1"/>
</dbReference>
<dbReference type="InterPro" id="IPR013087">
    <property type="entry name" value="Znf_C2H2_type"/>
</dbReference>
<dbReference type="GO" id="GO:0008270">
    <property type="term" value="F:zinc ion binding"/>
    <property type="evidence" value="ECO:0007669"/>
    <property type="project" value="UniProtKB-KW"/>
</dbReference>
<dbReference type="PROSITE" id="PS00028">
    <property type="entry name" value="ZINC_FINGER_C2H2_1"/>
    <property type="match status" value="2"/>
</dbReference>
<feature type="domain" description="C2H2-type" evidence="8">
    <location>
        <begin position="385"/>
        <end position="413"/>
    </location>
</feature>
<organism evidence="9 10">
    <name type="scientific">Elaphomyces granulatus</name>
    <dbReference type="NCBI Taxonomy" id="519963"/>
    <lineage>
        <taxon>Eukaryota</taxon>
        <taxon>Fungi</taxon>
        <taxon>Dikarya</taxon>
        <taxon>Ascomycota</taxon>
        <taxon>Pezizomycotina</taxon>
        <taxon>Eurotiomycetes</taxon>
        <taxon>Eurotiomycetidae</taxon>
        <taxon>Eurotiales</taxon>
        <taxon>Elaphomycetaceae</taxon>
        <taxon>Elaphomyces</taxon>
    </lineage>
</organism>
<dbReference type="AlphaFoldDB" id="A0A232LYF3"/>
<evidence type="ECO:0000256" key="6">
    <source>
        <dbReference type="SAM" id="MobiDB-lite"/>
    </source>
</evidence>
<gene>
    <name evidence="9" type="ORF">Egran_03037</name>
</gene>
<name>A0A232LYF3_9EURO</name>
<proteinExistence type="predicted"/>
<feature type="region of interest" description="Disordered" evidence="6">
    <location>
        <begin position="821"/>
        <end position="883"/>
    </location>
</feature>
<evidence type="ECO:0000259" key="7">
    <source>
        <dbReference type="PROSITE" id="PS50071"/>
    </source>
</evidence>